<accession>A0A2A4I5A8</accession>
<evidence type="ECO:0000256" key="3">
    <source>
        <dbReference type="ARBA" id="ARBA00022741"/>
    </source>
</evidence>
<evidence type="ECO:0000256" key="5">
    <source>
        <dbReference type="ARBA" id="ARBA00022989"/>
    </source>
</evidence>
<evidence type="ECO:0000259" key="8">
    <source>
        <dbReference type="PROSITE" id="PS50893"/>
    </source>
</evidence>
<sequence length="545" mass="57349">MKLRELILHESARHRASGRRAALLGGVVGLASVLLLGLSGWFLAAAALAGAAGSAVALGFNYMLPSAAIRLLAIARTGARYGEAVFSHDAGLRIGARLRPALFAATAAAPVRQALAVARGSMLRVVMDDVARIETALVRRSAQWNAAGAAVSGVAMVALAGVPAAAVLVALLAATILANEALARRTRRSEARRDEALAELRLAADELLAAAPELRCYRHADAGQFLERPGRALALAGREAARARALAVMIQAGCMTLAAIAVLALSRGGPAPTAALATLAAAMATDGLAPLLRQIAERFSTRDSANRLDQLLAHEQQDMLPVVIGRPTLDLLGVHLKPGDRLQLEGQSGVGKTTLIEHLIGLRSPVAGRAKVAGVDVVFLRSEQLRSTFAWQPQDAAALSGTVRDNLLIARAGACDRALWQALHDAALDELVRALPHGLDSWIGEDGARLSGGERRRLAVARALVADAPWLLLDEPIEGLDPATAQLLLERLERRLCRTGQGLVVVSHRPLSCITRCRSVVVPQRCAAIEITHQPQPAACSLQPK</sequence>
<keyword evidence="4" id="KW-0067">ATP-binding</keyword>
<proteinExistence type="predicted"/>
<dbReference type="InterPro" id="IPR036640">
    <property type="entry name" value="ABC1_TM_sf"/>
</dbReference>
<keyword evidence="6 7" id="KW-0472">Membrane</keyword>
<dbReference type="PANTHER" id="PTHR24221:SF654">
    <property type="entry name" value="ATP-BINDING CASSETTE SUB-FAMILY B MEMBER 6"/>
    <property type="match status" value="1"/>
</dbReference>
<dbReference type="SMART" id="SM00382">
    <property type="entry name" value="AAA"/>
    <property type="match status" value="1"/>
</dbReference>
<dbReference type="Gene3D" id="1.20.1560.10">
    <property type="entry name" value="ABC transporter type 1, transmembrane domain"/>
    <property type="match status" value="1"/>
</dbReference>
<evidence type="ECO:0000256" key="2">
    <source>
        <dbReference type="ARBA" id="ARBA00022692"/>
    </source>
</evidence>
<feature type="transmembrane region" description="Helical" evidence="7">
    <location>
        <begin position="21"/>
        <end position="38"/>
    </location>
</feature>
<dbReference type="Pfam" id="PF00005">
    <property type="entry name" value="ABC_tran"/>
    <property type="match status" value="1"/>
</dbReference>
<dbReference type="InterPro" id="IPR039421">
    <property type="entry name" value="Type_1_exporter"/>
</dbReference>
<evidence type="ECO:0000313" key="10">
    <source>
        <dbReference type="EMBL" id="PCG12973.1"/>
    </source>
</evidence>
<feature type="transmembrane region" description="Helical" evidence="7">
    <location>
        <begin position="245"/>
        <end position="265"/>
    </location>
</feature>
<dbReference type="SUPFAM" id="SSF90123">
    <property type="entry name" value="ABC transporter transmembrane region"/>
    <property type="match status" value="1"/>
</dbReference>
<dbReference type="InterPro" id="IPR003593">
    <property type="entry name" value="AAA+_ATPase"/>
</dbReference>
<comment type="subcellular location">
    <subcellularLocation>
        <location evidence="1">Cell membrane</location>
        <topology evidence="1">Multi-pass membrane protein</topology>
    </subcellularLocation>
</comment>
<feature type="transmembrane region" description="Helical" evidence="7">
    <location>
        <begin position="165"/>
        <end position="183"/>
    </location>
</feature>
<keyword evidence="3" id="KW-0547">Nucleotide-binding</keyword>
<dbReference type="PROSITE" id="PS50929">
    <property type="entry name" value="ABC_TM1F"/>
    <property type="match status" value="1"/>
</dbReference>
<dbReference type="GO" id="GO:0016887">
    <property type="term" value="F:ATP hydrolysis activity"/>
    <property type="evidence" value="ECO:0007669"/>
    <property type="project" value="InterPro"/>
</dbReference>
<protein>
    <submittedName>
        <fullName evidence="10">Cysteine ABC transporter permease</fullName>
    </submittedName>
</protein>
<dbReference type="PANTHER" id="PTHR24221">
    <property type="entry name" value="ATP-BINDING CASSETTE SUB-FAMILY B"/>
    <property type="match status" value="1"/>
</dbReference>
<feature type="domain" description="ABC transmembrane type-1" evidence="9">
    <location>
        <begin position="21"/>
        <end position="265"/>
    </location>
</feature>
<dbReference type="PROSITE" id="PS00211">
    <property type="entry name" value="ABC_TRANSPORTER_1"/>
    <property type="match status" value="1"/>
</dbReference>
<evidence type="ECO:0000256" key="4">
    <source>
        <dbReference type="ARBA" id="ARBA00022840"/>
    </source>
</evidence>
<dbReference type="EMBL" id="NWVC01000017">
    <property type="protein sequence ID" value="PCG12973.1"/>
    <property type="molecule type" value="Genomic_DNA"/>
</dbReference>
<reference evidence="10 11" key="1">
    <citation type="submission" date="2017-09" db="EMBL/GenBank/DDBJ databases">
        <title>Sphingomonas adhaesiva DSM 7418, whole genome shotgun sequence.</title>
        <authorList>
            <person name="Feng G."/>
            <person name="Zhu H."/>
        </authorList>
    </citation>
    <scope>NUCLEOTIDE SEQUENCE [LARGE SCALE GENOMIC DNA]</scope>
    <source>
        <strain evidence="10 11">DSM 7418</strain>
    </source>
</reference>
<name>A0A2A4I5A8_9SPHN</name>
<evidence type="ECO:0000313" key="11">
    <source>
        <dbReference type="Proteomes" id="UP000218323"/>
    </source>
</evidence>
<keyword evidence="2 7" id="KW-0812">Transmembrane</keyword>
<dbReference type="InterPro" id="IPR027417">
    <property type="entry name" value="P-loop_NTPase"/>
</dbReference>
<dbReference type="InterPro" id="IPR011527">
    <property type="entry name" value="ABC1_TM_dom"/>
</dbReference>
<dbReference type="InterPro" id="IPR003439">
    <property type="entry name" value="ABC_transporter-like_ATP-bd"/>
</dbReference>
<dbReference type="SUPFAM" id="SSF52540">
    <property type="entry name" value="P-loop containing nucleoside triphosphate hydrolases"/>
    <property type="match status" value="1"/>
</dbReference>
<gene>
    <name evidence="10" type="ORF">COA07_17070</name>
</gene>
<dbReference type="Proteomes" id="UP000218323">
    <property type="component" value="Unassembled WGS sequence"/>
</dbReference>
<dbReference type="PROSITE" id="PS50893">
    <property type="entry name" value="ABC_TRANSPORTER_2"/>
    <property type="match status" value="1"/>
</dbReference>
<dbReference type="GO" id="GO:0034040">
    <property type="term" value="F:ATPase-coupled lipid transmembrane transporter activity"/>
    <property type="evidence" value="ECO:0007669"/>
    <property type="project" value="TreeGrafter"/>
</dbReference>
<dbReference type="GO" id="GO:0005886">
    <property type="term" value="C:plasma membrane"/>
    <property type="evidence" value="ECO:0007669"/>
    <property type="project" value="UniProtKB-SubCell"/>
</dbReference>
<dbReference type="AlphaFoldDB" id="A0A2A4I5A8"/>
<keyword evidence="11" id="KW-1185">Reference proteome</keyword>
<evidence type="ECO:0000256" key="6">
    <source>
        <dbReference type="ARBA" id="ARBA00023136"/>
    </source>
</evidence>
<evidence type="ECO:0000256" key="7">
    <source>
        <dbReference type="SAM" id="Phobius"/>
    </source>
</evidence>
<dbReference type="Gene3D" id="3.40.50.300">
    <property type="entry name" value="P-loop containing nucleotide triphosphate hydrolases"/>
    <property type="match status" value="1"/>
</dbReference>
<dbReference type="GO" id="GO:0140359">
    <property type="term" value="F:ABC-type transporter activity"/>
    <property type="evidence" value="ECO:0007669"/>
    <property type="project" value="InterPro"/>
</dbReference>
<dbReference type="GO" id="GO:0005524">
    <property type="term" value="F:ATP binding"/>
    <property type="evidence" value="ECO:0007669"/>
    <property type="project" value="UniProtKB-KW"/>
</dbReference>
<dbReference type="RefSeq" id="WP_066708916.1">
    <property type="nucleotide sequence ID" value="NZ_NWVC01000017.1"/>
</dbReference>
<keyword evidence="5 7" id="KW-1133">Transmembrane helix</keyword>
<dbReference type="InterPro" id="IPR017871">
    <property type="entry name" value="ABC_transporter-like_CS"/>
</dbReference>
<feature type="domain" description="ABC transporter" evidence="8">
    <location>
        <begin position="314"/>
        <end position="544"/>
    </location>
</feature>
<evidence type="ECO:0000256" key="1">
    <source>
        <dbReference type="ARBA" id="ARBA00004651"/>
    </source>
</evidence>
<comment type="caution">
    <text evidence="10">The sequence shown here is derived from an EMBL/GenBank/DDBJ whole genome shotgun (WGS) entry which is preliminary data.</text>
</comment>
<organism evidence="10 11">
    <name type="scientific">Sphingomonas adhaesiva</name>
    <dbReference type="NCBI Taxonomy" id="28212"/>
    <lineage>
        <taxon>Bacteria</taxon>
        <taxon>Pseudomonadati</taxon>
        <taxon>Pseudomonadota</taxon>
        <taxon>Alphaproteobacteria</taxon>
        <taxon>Sphingomonadales</taxon>
        <taxon>Sphingomonadaceae</taxon>
        <taxon>Sphingomonas</taxon>
    </lineage>
</organism>
<evidence type="ECO:0000259" key="9">
    <source>
        <dbReference type="PROSITE" id="PS50929"/>
    </source>
</evidence>